<dbReference type="HAMAP" id="MF_00023">
    <property type="entry name" value="SmpB"/>
    <property type="match status" value="1"/>
</dbReference>
<proteinExistence type="inferred from homology"/>
<keyword evidence="2 3" id="KW-0694">RNA-binding</keyword>
<dbReference type="InterPro" id="IPR023620">
    <property type="entry name" value="SmpB"/>
</dbReference>
<comment type="subcellular location">
    <subcellularLocation>
        <location evidence="3">Cytoplasm</location>
    </subcellularLocation>
    <text evidence="3">The tmRNA-SmpB complex associates with stalled 70S ribosomes.</text>
</comment>
<dbReference type="NCBIfam" id="TIGR00086">
    <property type="entry name" value="smpB"/>
    <property type="match status" value="1"/>
</dbReference>
<gene>
    <name evidence="3" type="primary">smpB</name>
    <name evidence="5" type="ordered locus">Arch_1217</name>
</gene>
<keyword evidence="1 3" id="KW-0963">Cytoplasm</keyword>
<keyword evidence="6" id="KW-1185">Reference proteome</keyword>
<comment type="function">
    <text evidence="3">Required for rescue of stalled ribosomes mediated by trans-translation. Binds to transfer-messenger RNA (tmRNA), required for stable association of tmRNA with ribosomes. tmRNA and SmpB together mimic tRNA shape, replacing the anticodon stem-loop with SmpB. tmRNA is encoded by the ssrA gene; the 2 termini fold to resemble tRNA(Ala) and it encodes a 'tag peptide', a short internal open reading frame. During trans-translation Ala-aminoacylated tmRNA acts like a tRNA, entering the A-site of stalled ribosomes, displacing the stalled mRNA. The ribosome then switches to translate the ORF on the tmRNA; the nascent peptide is terminated with the 'tag peptide' encoded by the tmRNA and targeted for degradation. The ribosome is freed to recommence translation, which seems to be the essential function of trans-translation.</text>
</comment>
<evidence type="ECO:0000313" key="6">
    <source>
        <dbReference type="Proteomes" id="UP000000376"/>
    </source>
</evidence>
<evidence type="ECO:0000256" key="3">
    <source>
        <dbReference type="HAMAP-Rule" id="MF_00023"/>
    </source>
</evidence>
<dbReference type="Pfam" id="PF01668">
    <property type="entry name" value="SmpB"/>
    <property type="match status" value="1"/>
</dbReference>
<dbReference type="HOGENOM" id="CLU_108953_2_1_11"/>
<dbReference type="InterPro" id="IPR020081">
    <property type="entry name" value="SsrA-bd_prot_CS"/>
</dbReference>
<evidence type="ECO:0000256" key="2">
    <source>
        <dbReference type="ARBA" id="ARBA00022884"/>
    </source>
</evidence>
<dbReference type="GO" id="GO:0070929">
    <property type="term" value="P:trans-translation"/>
    <property type="evidence" value="ECO:0007669"/>
    <property type="project" value="UniProtKB-UniRule"/>
</dbReference>
<dbReference type="GO" id="GO:0005829">
    <property type="term" value="C:cytosol"/>
    <property type="evidence" value="ECO:0007669"/>
    <property type="project" value="TreeGrafter"/>
</dbReference>
<dbReference type="Proteomes" id="UP000000376">
    <property type="component" value="Chromosome"/>
</dbReference>
<protein>
    <recommendedName>
        <fullName evidence="3">SsrA-binding protein</fullName>
    </recommendedName>
    <alternativeName>
        <fullName evidence="3">Small protein B</fullName>
    </alternativeName>
</protein>
<dbReference type="eggNOG" id="COG0691">
    <property type="taxonomic scope" value="Bacteria"/>
</dbReference>
<dbReference type="PROSITE" id="PS01317">
    <property type="entry name" value="SSRP"/>
    <property type="match status" value="1"/>
</dbReference>
<dbReference type="NCBIfam" id="NF003843">
    <property type="entry name" value="PRK05422.1"/>
    <property type="match status" value="1"/>
</dbReference>
<dbReference type="RefSeq" id="WP_013170414.1">
    <property type="nucleotide sequence ID" value="NC_014218.1"/>
</dbReference>
<sequence length="182" mass="20406">MAKKAAKNSAAQKPGKLTQAQKAKAAADAKQVIARNKKARHDYFIDDVFEAGLVLSGTEVKALRLGRASLTEAWIEIDRSGEAWVVGMNIPVYAMGSWTNHKPTAKRKLLLHGHELRELGVKVKAKGTTIVPLELYFLGGRAKLEIALAHGKQEWDKRETLRRRQDERDAQRAMSDARRKQR</sequence>
<evidence type="ECO:0000313" key="5">
    <source>
        <dbReference type="EMBL" id="ADH92922.1"/>
    </source>
</evidence>
<accession>D7BPS3</accession>
<dbReference type="InterPro" id="IPR000037">
    <property type="entry name" value="SsrA-bd_prot"/>
</dbReference>
<dbReference type="STRING" id="644284.Arch_1217"/>
<dbReference type="OrthoDB" id="9805462at2"/>
<name>D7BPS3_ARCHD</name>
<comment type="similarity">
    <text evidence="3">Belongs to the SmpB family.</text>
</comment>
<dbReference type="PANTHER" id="PTHR30308">
    <property type="entry name" value="TMRNA-BINDING COMPONENT OF TRANS-TRANSLATION TAGGING COMPLEX"/>
    <property type="match status" value="1"/>
</dbReference>
<evidence type="ECO:0000256" key="1">
    <source>
        <dbReference type="ARBA" id="ARBA00022490"/>
    </source>
</evidence>
<reference evidence="5 6" key="1">
    <citation type="journal article" date="2010" name="Stand. Genomic Sci.">
        <title>Complete genome sequence of Arcanobacterium haemolyticum type strain (11018).</title>
        <authorList>
            <person name="Yasawong M."/>
            <person name="Teshima H."/>
            <person name="Lapidus A."/>
            <person name="Nolan M."/>
            <person name="Lucas S."/>
            <person name="Glavina Del Rio T."/>
            <person name="Tice H."/>
            <person name="Cheng J."/>
            <person name="Bruce D."/>
            <person name="Detter C."/>
            <person name="Tapia R."/>
            <person name="Han C."/>
            <person name="Goodwin L."/>
            <person name="Pitluck S."/>
            <person name="Liolios K."/>
            <person name="Ivanova N."/>
            <person name="Mavromatis K."/>
            <person name="Mikhailova N."/>
            <person name="Pati A."/>
            <person name="Chen A."/>
            <person name="Palaniappan K."/>
            <person name="Land M."/>
            <person name="Hauser L."/>
            <person name="Chang Y."/>
            <person name="Jeffries C."/>
            <person name="Rohde M."/>
            <person name="Sikorski J."/>
            <person name="Pukall R."/>
            <person name="Goker M."/>
            <person name="Woyke T."/>
            <person name="Bristow J."/>
            <person name="Eisen J."/>
            <person name="Markowitz V."/>
            <person name="Hugenholtz P."/>
            <person name="Kyrpides N."/>
            <person name="Klenk H."/>
        </authorList>
    </citation>
    <scope>NUCLEOTIDE SEQUENCE [LARGE SCALE GENOMIC DNA]</scope>
    <source>
        <strain evidence="6">ATCC 9345 / DSM 20595 / CCUG 17215 / LMG 16163 / NBRC 15585 / NCTC 8452 / 11018</strain>
    </source>
</reference>
<dbReference type="SUPFAM" id="SSF74982">
    <property type="entry name" value="Small protein B (SmpB)"/>
    <property type="match status" value="1"/>
</dbReference>
<dbReference type="PANTHER" id="PTHR30308:SF2">
    <property type="entry name" value="SSRA-BINDING PROTEIN"/>
    <property type="match status" value="1"/>
</dbReference>
<dbReference type="GO" id="GO:0070930">
    <property type="term" value="P:trans-translation-dependent protein tagging"/>
    <property type="evidence" value="ECO:0007669"/>
    <property type="project" value="TreeGrafter"/>
</dbReference>
<dbReference type="CDD" id="cd09294">
    <property type="entry name" value="SmpB"/>
    <property type="match status" value="1"/>
</dbReference>
<evidence type="ECO:0000256" key="4">
    <source>
        <dbReference type="SAM" id="MobiDB-lite"/>
    </source>
</evidence>
<dbReference type="AlphaFoldDB" id="D7BPS3"/>
<feature type="region of interest" description="Disordered" evidence="4">
    <location>
        <begin position="157"/>
        <end position="182"/>
    </location>
</feature>
<dbReference type="KEGG" id="ahe:Arch_1217"/>
<dbReference type="Gene3D" id="2.40.280.10">
    <property type="match status" value="1"/>
</dbReference>
<dbReference type="GO" id="GO:0003723">
    <property type="term" value="F:RNA binding"/>
    <property type="evidence" value="ECO:0007669"/>
    <property type="project" value="UniProtKB-UniRule"/>
</dbReference>
<dbReference type="EMBL" id="CP002045">
    <property type="protein sequence ID" value="ADH92922.1"/>
    <property type="molecule type" value="Genomic_DNA"/>
</dbReference>
<organism evidence="5 6">
    <name type="scientific">Arcanobacterium haemolyticum (strain ATCC 9345 / DSM 20595 / CCM 5947 / CCUG 17215 / LMG 16163 / NBRC 15585 / NCTC 8452 / 11018)</name>
    <dbReference type="NCBI Taxonomy" id="644284"/>
    <lineage>
        <taxon>Bacteria</taxon>
        <taxon>Bacillati</taxon>
        <taxon>Actinomycetota</taxon>
        <taxon>Actinomycetes</taxon>
        <taxon>Actinomycetales</taxon>
        <taxon>Actinomycetaceae</taxon>
        <taxon>Arcanobacterium</taxon>
    </lineage>
</organism>